<sequence>MKFNILFMMTLLVVFVTSVAIPDIDDGDVDVNITLSDEDWSDLDLDFFDFDVADDVDDSDVVARDEDVTVAAEWTLNVAPVIGASGAFAWDLAVMLECVAAAAAGAVGAGDFGLAAADPAIRSDKPEMGGIRKYYVIVWESDDSNPASLDETRRDEMIGDEDPTSSVGGLIVREGKQERTGSFEKDVGLCVCSSGPAVG</sequence>
<evidence type="ECO:0000256" key="1">
    <source>
        <dbReference type="SAM" id="MobiDB-lite"/>
    </source>
</evidence>
<name>A0A317UXI6_9EURO</name>
<dbReference type="Proteomes" id="UP000246702">
    <property type="component" value="Unassembled WGS sequence"/>
</dbReference>
<evidence type="ECO:0000313" key="3">
    <source>
        <dbReference type="EMBL" id="PWY66049.1"/>
    </source>
</evidence>
<dbReference type="AlphaFoldDB" id="A0A317UXI6"/>
<accession>A0A317UXI6</accession>
<organism evidence="3 4">
    <name type="scientific">Aspergillus sclerotioniger CBS 115572</name>
    <dbReference type="NCBI Taxonomy" id="1450535"/>
    <lineage>
        <taxon>Eukaryota</taxon>
        <taxon>Fungi</taxon>
        <taxon>Dikarya</taxon>
        <taxon>Ascomycota</taxon>
        <taxon>Pezizomycotina</taxon>
        <taxon>Eurotiomycetes</taxon>
        <taxon>Eurotiomycetidae</taxon>
        <taxon>Eurotiales</taxon>
        <taxon>Aspergillaceae</taxon>
        <taxon>Aspergillus</taxon>
        <taxon>Aspergillus subgen. Circumdati</taxon>
    </lineage>
</organism>
<feature type="signal peptide" evidence="2">
    <location>
        <begin position="1"/>
        <end position="20"/>
    </location>
</feature>
<reference evidence="3 4" key="1">
    <citation type="submission" date="2016-12" db="EMBL/GenBank/DDBJ databases">
        <title>The genomes of Aspergillus section Nigri reveals drivers in fungal speciation.</title>
        <authorList>
            <consortium name="DOE Joint Genome Institute"/>
            <person name="Vesth T.C."/>
            <person name="Nybo J."/>
            <person name="Theobald S."/>
            <person name="Brandl J."/>
            <person name="Frisvad J.C."/>
            <person name="Nielsen K.F."/>
            <person name="Lyhne E.K."/>
            <person name="Kogle M.E."/>
            <person name="Kuo A."/>
            <person name="Riley R."/>
            <person name="Clum A."/>
            <person name="Nolan M."/>
            <person name="Lipzen A."/>
            <person name="Salamov A."/>
            <person name="Henrissat B."/>
            <person name="Wiebenga A."/>
            <person name="De Vries R.P."/>
            <person name="Grigoriev I.V."/>
            <person name="Mortensen U.H."/>
            <person name="Andersen M.R."/>
            <person name="Baker S.E."/>
        </authorList>
    </citation>
    <scope>NUCLEOTIDE SEQUENCE [LARGE SCALE GENOMIC DNA]</scope>
    <source>
        <strain evidence="3 4">CBS 115572</strain>
    </source>
</reference>
<protein>
    <submittedName>
        <fullName evidence="3">Uncharacterized protein</fullName>
    </submittedName>
</protein>
<gene>
    <name evidence="3" type="ORF">BO94DRAFT_591266</name>
</gene>
<comment type="caution">
    <text evidence="3">The sequence shown here is derived from an EMBL/GenBank/DDBJ whole genome shotgun (WGS) entry which is preliminary data.</text>
</comment>
<evidence type="ECO:0000256" key="2">
    <source>
        <dbReference type="SAM" id="SignalP"/>
    </source>
</evidence>
<proteinExistence type="predicted"/>
<dbReference type="RefSeq" id="XP_025461559.1">
    <property type="nucleotide sequence ID" value="XM_025616099.1"/>
</dbReference>
<feature type="region of interest" description="Disordered" evidence="1">
    <location>
        <begin position="146"/>
        <end position="172"/>
    </location>
</feature>
<evidence type="ECO:0000313" key="4">
    <source>
        <dbReference type="Proteomes" id="UP000246702"/>
    </source>
</evidence>
<keyword evidence="2" id="KW-0732">Signal</keyword>
<dbReference type="GeneID" id="37118242"/>
<keyword evidence="4" id="KW-1185">Reference proteome</keyword>
<dbReference type="EMBL" id="MSFK01000054">
    <property type="protein sequence ID" value="PWY66049.1"/>
    <property type="molecule type" value="Genomic_DNA"/>
</dbReference>
<feature type="chain" id="PRO_5016395831" evidence="2">
    <location>
        <begin position="21"/>
        <end position="199"/>
    </location>
</feature>